<evidence type="ECO:0008006" key="5">
    <source>
        <dbReference type="Google" id="ProtNLM"/>
    </source>
</evidence>
<organism evidence="3 4">
    <name type="scientific">Aspergillus taichungensis</name>
    <dbReference type="NCBI Taxonomy" id="482145"/>
    <lineage>
        <taxon>Eukaryota</taxon>
        <taxon>Fungi</taxon>
        <taxon>Dikarya</taxon>
        <taxon>Ascomycota</taxon>
        <taxon>Pezizomycotina</taxon>
        <taxon>Eurotiomycetes</taxon>
        <taxon>Eurotiomycetidae</taxon>
        <taxon>Eurotiales</taxon>
        <taxon>Aspergillaceae</taxon>
        <taxon>Aspergillus</taxon>
        <taxon>Aspergillus subgen. Circumdati</taxon>
    </lineage>
</organism>
<keyword evidence="2" id="KW-0812">Transmembrane</keyword>
<proteinExistence type="inferred from homology"/>
<name>A0A2J5I7Z2_9EURO</name>
<dbReference type="PANTHER" id="PTHR33365:SF13">
    <property type="entry name" value="TAT PATHWAY SIGNAL SEQUENCE"/>
    <property type="match status" value="1"/>
</dbReference>
<dbReference type="Pfam" id="PF11807">
    <property type="entry name" value="UstYa"/>
    <property type="match status" value="1"/>
</dbReference>
<dbReference type="AlphaFoldDB" id="A0A2J5I7Z2"/>
<dbReference type="InterPro" id="IPR021765">
    <property type="entry name" value="UstYa-like"/>
</dbReference>
<evidence type="ECO:0000256" key="2">
    <source>
        <dbReference type="SAM" id="Phobius"/>
    </source>
</evidence>
<dbReference type="OrthoDB" id="3687641at2759"/>
<dbReference type="PANTHER" id="PTHR33365">
    <property type="entry name" value="YALI0B05434P"/>
    <property type="match status" value="1"/>
</dbReference>
<keyword evidence="2" id="KW-0472">Membrane</keyword>
<protein>
    <recommendedName>
        <fullName evidence="5">Tat pathway signal sequence</fullName>
    </recommendedName>
</protein>
<accession>A0A2J5I7Z2</accession>
<reference evidence="4" key="1">
    <citation type="submission" date="2017-12" db="EMBL/GenBank/DDBJ databases">
        <authorList>
            <consortium name="DOE Joint Genome Institute"/>
            <person name="Mondo S.J."/>
            <person name="Kjaerbolling I."/>
            <person name="Vesth T.C."/>
            <person name="Frisvad J.C."/>
            <person name="Nybo J.L."/>
            <person name="Theobald S."/>
            <person name="Kuo A."/>
            <person name="Bowyer P."/>
            <person name="Matsuda Y."/>
            <person name="Lyhne E.K."/>
            <person name="Kogle M.E."/>
            <person name="Clum A."/>
            <person name="Lipzen A."/>
            <person name="Salamov A."/>
            <person name="Ngan C.Y."/>
            <person name="Daum C."/>
            <person name="Chiniquy J."/>
            <person name="Barry K."/>
            <person name="LaButti K."/>
            <person name="Haridas S."/>
            <person name="Simmons B.A."/>
            <person name="Magnuson J.K."/>
            <person name="Mortensen U.H."/>
            <person name="Larsen T.O."/>
            <person name="Grigoriev I.V."/>
            <person name="Baker S.E."/>
            <person name="Andersen M.R."/>
            <person name="Nordberg H.P."/>
            <person name="Cantor M.N."/>
            <person name="Hua S.X."/>
        </authorList>
    </citation>
    <scope>NUCLEOTIDE SEQUENCE [LARGE SCALE GENOMIC DNA]</scope>
    <source>
        <strain evidence="4">IBT 19404</strain>
    </source>
</reference>
<keyword evidence="4" id="KW-1185">Reference proteome</keyword>
<dbReference type="EMBL" id="KZ559500">
    <property type="protein sequence ID" value="PLN86124.1"/>
    <property type="molecule type" value="Genomic_DNA"/>
</dbReference>
<sequence>MHHHPISTSESGERLLTEASLRTTHSKQYVIACPTTTLVVLFIVITASAYVLGYFTGQHVHDWNGLCAFRTTKYSPLVKTIGIKYHDQTFNGSFLKENIFRQDASPTVDAAWGSLGVNYRGIRISVQEALKSGLSKDHVQINPSHGGGFPAHVEALYYNYEYYRARGDGAFKNEEYIVPHCLDILRQQLVCAVDFGIFGQIWVYPDAPEPFVNFNSVHICRNFEAVRDWAERNQLPKRASEEFLIRPERSSVYDEIP</sequence>
<evidence type="ECO:0000256" key="1">
    <source>
        <dbReference type="ARBA" id="ARBA00035112"/>
    </source>
</evidence>
<dbReference type="Proteomes" id="UP000235023">
    <property type="component" value="Unassembled WGS sequence"/>
</dbReference>
<keyword evidence="2" id="KW-1133">Transmembrane helix</keyword>
<gene>
    <name evidence="3" type="ORF">BDW42DRAFT_190327</name>
</gene>
<evidence type="ECO:0000313" key="3">
    <source>
        <dbReference type="EMBL" id="PLN86124.1"/>
    </source>
</evidence>
<dbReference type="GO" id="GO:0043386">
    <property type="term" value="P:mycotoxin biosynthetic process"/>
    <property type="evidence" value="ECO:0007669"/>
    <property type="project" value="InterPro"/>
</dbReference>
<comment type="similarity">
    <text evidence="1">Belongs to the ustYa family.</text>
</comment>
<evidence type="ECO:0000313" key="4">
    <source>
        <dbReference type="Proteomes" id="UP000235023"/>
    </source>
</evidence>
<feature type="transmembrane region" description="Helical" evidence="2">
    <location>
        <begin position="29"/>
        <end position="52"/>
    </location>
</feature>